<dbReference type="Proteomes" id="UP001218218">
    <property type="component" value="Unassembled WGS sequence"/>
</dbReference>
<gene>
    <name evidence="1" type="ORF">DFH08DRAFT_1076413</name>
</gene>
<comment type="caution">
    <text evidence="1">The sequence shown here is derived from an EMBL/GenBank/DDBJ whole genome shotgun (WGS) entry which is preliminary data.</text>
</comment>
<evidence type="ECO:0000313" key="1">
    <source>
        <dbReference type="EMBL" id="KAJ7355257.1"/>
    </source>
</evidence>
<evidence type="ECO:0000313" key="2">
    <source>
        <dbReference type="Proteomes" id="UP001218218"/>
    </source>
</evidence>
<name>A0AAD7ACN3_9AGAR</name>
<dbReference type="EMBL" id="JARIHO010000009">
    <property type="protein sequence ID" value="KAJ7355257.1"/>
    <property type="molecule type" value="Genomic_DNA"/>
</dbReference>
<reference evidence="1" key="1">
    <citation type="submission" date="2023-03" db="EMBL/GenBank/DDBJ databases">
        <title>Massive genome expansion in bonnet fungi (Mycena s.s.) driven by repeated elements and novel gene families across ecological guilds.</title>
        <authorList>
            <consortium name="Lawrence Berkeley National Laboratory"/>
            <person name="Harder C.B."/>
            <person name="Miyauchi S."/>
            <person name="Viragh M."/>
            <person name="Kuo A."/>
            <person name="Thoen E."/>
            <person name="Andreopoulos B."/>
            <person name="Lu D."/>
            <person name="Skrede I."/>
            <person name="Drula E."/>
            <person name="Henrissat B."/>
            <person name="Morin E."/>
            <person name="Kohler A."/>
            <person name="Barry K."/>
            <person name="LaButti K."/>
            <person name="Morin E."/>
            <person name="Salamov A."/>
            <person name="Lipzen A."/>
            <person name="Mereny Z."/>
            <person name="Hegedus B."/>
            <person name="Baldrian P."/>
            <person name="Stursova M."/>
            <person name="Weitz H."/>
            <person name="Taylor A."/>
            <person name="Grigoriev I.V."/>
            <person name="Nagy L.G."/>
            <person name="Martin F."/>
            <person name="Kauserud H."/>
        </authorList>
    </citation>
    <scope>NUCLEOTIDE SEQUENCE</scope>
    <source>
        <strain evidence="1">CBHHK002</strain>
    </source>
</reference>
<sequence>MSSPAITYLVAFLTRPLTKIHAPSMILALQLALHSALSSAPPTSLHLSATCPPPPELQRACLVAGISWAEWIALLSHGLEVRLFLSEFSVAVELGRMPRRVLWSFKPESHASRSSAARPTGRSFSASRVRAAMAALPTSRVRVGAALNPTRVPTLLSCSYTVEDVSAVADCDFSDSDSEDDSDAESDSGCSFTSVSSASSASSTSSVCAYTPYAPAKADVKRYTYEGGATQVLSGRVMLGSASAARPVLQRQPRFFKPSPTPAAASAGAAARLRKAASSAASAASSWRKSA</sequence>
<dbReference type="AlphaFoldDB" id="A0AAD7ACN3"/>
<proteinExistence type="predicted"/>
<organism evidence="1 2">
    <name type="scientific">Mycena albidolilacea</name>
    <dbReference type="NCBI Taxonomy" id="1033008"/>
    <lineage>
        <taxon>Eukaryota</taxon>
        <taxon>Fungi</taxon>
        <taxon>Dikarya</taxon>
        <taxon>Basidiomycota</taxon>
        <taxon>Agaricomycotina</taxon>
        <taxon>Agaricomycetes</taxon>
        <taxon>Agaricomycetidae</taxon>
        <taxon>Agaricales</taxon>
        <taxon>Marasmiineae</taxon>
        <taxon>Mycenaceae</taxon>
        <taxon>Mycena</taxon>
    </lineage>
</organism>
<accession>A0AAD7ACN3</accession>
<protein>
    <submittedName>
        <fullName evidence="1">Uncharacterized protein</fullName>
    </submittedName>
</protein>
<keyword evidence="2" id="KW-1185">Reference proteome</keyword>